<evidence type="ECO:0000313" key="10">
    <source>
        <dbReference type="EMBL" id="JAI15575.1"/>
    </source>
</evidence>
<comment type="subcellular location">
    <subcellularLocation>
        <location evidence="2">Nucleus</location>
    </subcellularLocation>
</comment>
<organism evidence="10">
    <name type="scientific">Tabanus bromius</name>
    <name type="common">Band-eyed brown horse fly</name>
    <dbReference type="NCBI Taxonomy" id="304241"/>
    <lineage>
        <taxon>Eukaryota</taxon>
        <taxon>Metazoa</taxon>
        <taxon>Ecdysozoa</taxon>
        <taxon>Arthropoda</taxon>
        <taxon>Hexapoda</taxon>
        <taxon>Insecta</taxon>
        <taxon>Pterygota</taxon>
        <taxon>Neoptera</taxon>
        <taxon>Endopterygota</taxon>
        <taxon>Diptera</taxon>
        <taxon>Brachycera</taxon>
        <taxon>Tabanomorpha</taxon>
        <taxon>Tabanoidea</taxon>
        <taxon>Tabanidae</taxon>
        <taxon>Tabanus</taxon>
    </lineage>
</organism>
<evidence type="ECO:0000256" key="8">
    <source>
        <dbReference type="SAM" id="Phobius"/>
    </source>
</evidence>
<feature type="transmembrane region" description="Helical" evidence="8">
    <location>
        <begin position="6"/>
        <end position="24"/>
    </location>
</feature>
<evidence type="ECO:0000256" key="3">
    <source>
        <dbReference type="ARBA" id="ARBA00006958"/>
    </source>
</evidence>
<dbReference type="InterPro" id="IPR027806">
    <property type="entry name" value="HARBI1_dom"/>
</dbReference>
<keyword evidence="5" id="KW-0479">Metal-binding</keyword>
<dbReference type="Pfam" id="PF13359">
    <property type="entry name" value="DDE_Tnp_4"/>
    <property type="match status" value="1"/>
</dbReference>
<keyword evidence="7" id="KW-0539">Nucleus</keyword>
<reference evidence="10" key="1">
    <citation type="journal article" date="2015" name="Insect Biochem. Mol. Biol.">
        <title>An insight into the sialome of the horse fly, Tabanus bromius.</title>
        <authorList>
            <person name="Ribeiro J.M."/>
            <person name="Kazimirova M."/>
            <person name="Takac P."/>
            <person name="Andersen J.F."/>
            <person name="Francischetti I.M."/>
        </authorList>
    </citation>
    <scope>NUCLEOTIDE SEQUENCE</scope>
</reference>
<keyword evidence="8" id="KW-0472">Membrane</keyword>
<dbReference type="GO" id="GO:0046872">
    <property type="term" value="F:metal ion binding"/>
    <property type="evidence" value="ECO:0007669"/>
    <property type="project" value="UniProtKB-KW"/>
</dbReference>
<comment type="similarity">
    <text evidence="3">Belongs to the HARBI1 family.</text>
</comment>
<evidence type="ECO:0000256" key="6">
    <source>
        <dbReference type="ARBA" id="ARBA00022801"/>
    </source>
</evidence>
<dbReference type="InterPro" id="IPR045249">
    <property type="entry name" value="HARBI1-like"/>
</dbReference>
<evidence type="ECO:0000259" key="9">
    <source>
        <dbReference type="Pfam" id="PF13359"/>
    </source>
</evidence>
<keyword evidence="4" id="KW-0540">Nuclease</keyword>
<dbReference type="EMBL" id="GDAI01002028">
    <property type="protein sequence ID" value="JAI15575.1"/>
    <property type="molecule type" value="mRNA"/>
</dbReference>
<evidence type="ECO:0000256" key="4">
    <source>
        <dbReference type="ARBA" id="ARBA00022722"/>
    </source>
</evidence>
<dbReference type="PANTHER" id="PTHR22930">
    <property type="match status" value="1"/>
</dbReference>
<name>A0A0K8TNU0_TABBR</name>
<evidence type="ECO:0000256" key="2">
    <source>
        <dbReference type="ARBA" id="ARBA00004123"/>
    </source>
</evidence>
<evidence type="ECO:0000256" key="1">
    <source>
        <dbReference type="ARBA" id="ARBA00001968"/>
    </source>
</evidence>
<keyword evidence="6" id="KW-0378">Hydrolase</keyword>
<accession>A0A0K8TNU0</accession>
<comment type="cofactor">
    <cofactor evidence="1">
        <name>a divalent metal cation</name>
        <dbReference type="ChEBI" id="CHEBI:60240"/>
    </cofactor>
</comment>
<dbReference type="GO" id="GO:0016787">
    <property type="term" value="F:hydrolase activity"/>
    <property type="evidence" value="ECO:0007669"/>
    <property type="project" value="UniProtKB-KW"/>
</dbReference>
<evidence type="ECO:0000256" key="5">
    <source>
        <dbReference type="ARBA" id="ARBA00022723"/>
    </source>
</evidence>
<keyword evidence="8" id="KW-0812">Transmembrane</keyword>
<sequence>MDRERMMLLGAGAAILGLLNLLLIRKRRRQKRRPTSAYLQGRMGKGRLTTDFGDLRRNREKFRENFHMNVSTFEALFTLVEPHLLPKKDTHPENGIPPIVKLVAVLEFLAGGAPQSHIASNYRISKQHFGFIIDEVCNAISTALKDEIPTLTSSILSTTALNFERMWNFPNCLGAIDGKHVAIKCPQNAGSLFYNYKGFHSIVLMAIADANYAFLYVDIGAFGSEGDASVFGHSELGKSIYGNNIPYPEDRRVGEKVLPYVFVGDDAFPLHTRLLKPYVPKRGQRLAEKEHIFNYRLSRAGRCVENAFGILYSRWFCLGRTMLCFPDRAQKITMACCHLHNYLLKNNKETYCPSNYADREALDGMTVEGEWRKHLPSKTLQNSGLQPQAGRQNSTAKEIRNDFADYFVSTGAVEWQNAHC</sequence>
<dbReference type="GO" id="GO:0004518">
    <property type="term" value="F:nuclease activity"/>
    <property type="evidence" value="ECO:0007669"/>
    <property type="project" value="UniProtKB-KW"/>
</dbReference>
<keyword evidence="8" id="KW-1133">Transmembrane helix</keyword>
<dbReference type="PANTHER" id="PTHR22930:SF269">
    <property type="entry name" value="NUCLEASE HARBI1-LIKE PROTEIN"/>
    <property type="match status" value="1"/>
</dbReference>
<proteinExistence type="evidence at transcript level"/>
<dbReference type="AlphaFoldDB" id="A0A0K8TNU0"/>
<protein>
    <submittedName>
        <fullName evidence="10">Putative harbinger-4 pst</fullName>
    </submittedName>
</protein>
<feature type="domain" description="DDE Tnp4" evidence="9">
    <location>
        <begin position="176"/>
        <end position="341"/>
    </location>
</feature>
<evidence type="ECO:0000256" key="7">
    <source>
        <dbReference type="ARBA" id="ARBA00023242"/>
    </source>
</evidence>
<dbReference type="GO" id="GO:0005634">
    <property type="term" value="C:nucleus"/>
    <property type="evidence" value="ECO:0007669"/>
    <property type="project" value="UniProtKB-SubCell"/>
</dbReference>
<feature type="non-terminal residue" evidence="10">
    <location>
        <position position="420"/>
    </location>
</feature>